<proteinExistence type="predicted"/>
<dbReference type="Pfam" id="PF13715">
    <property type="entry name" value="CarbopepD_reg_2"/>
    <property type="match status" value="1"/>
</dbReference>
<dbReference type="InterPro" id="IPR008969">
    <property type="entry name" value="CarboxyPept-like_regulatory"/>
</dbReference>
<dbReference type="KEGG" id="pact:CA264_09660"/>
<name>A0A1X9YS78_9BACT</name>
<evidence type="ECO:0000313" key="2">
    <source>
        <dbReference type="Proteomes" id="UP000266292"/>
    </source>
</evidence>
<evidence type="ECO:0000313" key="1">
    <source>
        <dbReference type="EMBL" id="ARS35684.1"/>
    </source>
</evidence>
<keyword evidence="2" id="KW-1185">Reference proteome</keyword>
<dbReference type="OrthoDB" id="886739at2"/>
<evidence type="ECO:0008006" key="3">
    <source>
        <dbReference type="Google" id="ProtNLM"/>
    </source>
</evidence>
<dbReference type="STRING" id="709015.GCA_000472485_01946"/>
<reference evidence="2" key="1">
    <citation type="submission" date="2017-05" db="EMBL/GenBank/DDBJ databases">
        <authorList>
            <person name="Ray J."/>
            <person name="Price M."/>
            <person name="Deutschbauer A."/>
        </authorList>
    </citation>
    <scope>NUCLEOTIDE SEQUENCE [LARGE SCALE GENOMIC DNA]</scope>
    <source>
        <strain evidence="2">DSM 19842</strain>
    </source>
</reference>
<dbReference type="AlphaFoldDB" id="A0A1X9YS78"/>
<sequence>MLRPKALHASCTGPLGFNKIMKTVFLILLLLTTYLDSFCQTENRTKAYIEGIVVSGVNKKPLADVYVSLKHKGFGTVTDSLGYFRFDGVPEGKYHLITHYFGYSETDTALSVVSEPLTGLHITLEADCSYDRRVAEADIVSGEPKLLLVGSIAPVVHKNQYRFERKYKVQYLDFGDTPPAYECIEEYNKVIFNYLDKKYGDKWRKEVRPDVIFLKDEK</sequence>
<dbReference type="EMBL" id="CP021235">
    <property type="protein sequence ID" value="ARS35684.1"/>
    <property type="molecule type" value="Genomic_DNA"/>
</dbReference>
<organism evidence="1 2">
    <name type="scientific">Pontibacter actiniarum</name>
    <dbReference type="NCBI Taxonomy" id="323450"/>
    <lineage>
        <taxon>Bacteria</taxon>
        <taxon>Pseudomonadati</taxon>
        <taxon>Bacteroidota</taxon>
        <taxon>Cytophagia</taxon>
        <taxon>Cytophagales</taxon>
        <taxon>Hymenobacteraceae</taxon>
        <taxon>Pontibacter</taxon>
    </lineage>
</organism>
<dbReference type="Gene3D" id="2.60.40.1120">
    <property type="entry name" value="Carboxypeptidase-like, regulatory domain"/>
    <property type="match status" value="1"/>
</dbReference>
<accession>A0A1X9YS78</accession>
<gene>
    <name evidence="1" type="ORF">CA264_09660</name>
</gene>
<protein>
    <recommendedName>
        <fullName evidence="3">Carboxypeptidase-like regulatory domain-containing protein</fullName>
    </recommendedName>
</protein>
<dbReference type="SUPFAM" id="SSF49464">
    <property type="entry name" value="Carboxypeptidase regulatory domain-like"/>
    <property type="match status" value="1"/>
</dbReference>
<dbReference type="Proteomes" id="UP000266292">
    <property type="component" value="Chromosome"/>
</dbReference>